<dbReference type="AlphaFoldDB" id="X1LW81"/>
<dbReference type="InterPro" id="IPR000092">
    <property type="entry name" value="Polyprenyl_synt"/>
</dbReference>
<dbReference type="EMBL" id="BARV01005011">
    <property type="protein sequence ID" value="GAI10031.1"/>
    <property type="molecule type" value="Genomic_DNA"/>
</dbReference>
<organism evidence="1">
    <name type="scientific">marine sediment metagenome</name>
    <dbReference type="NCBI Taxonomy" id="412755"/>
    <lineage>
        <taxon>unclassified sequences</taxon>
        <taxon>metagenomes</taxon>
        <taxon>ecological metagenomes</taxon>
    </lineage>
</organism>
<sequence length="171" mass="18948">LDGEALELRFRARTDVKPDEYLYVVGKKAADVEACMRVGAMLGNGSKEQVDAVGGYGRLLGTMVLLRNDLEDMLDLNLLNLRIKNESLPLPILYALENDKKKEEILAILKKEKVSRGGAERLLKLISEAGGIGKLEKLFMELKTQAGVKIGKIKIRRIFGTILKATVPKKL</sequence>
<dbReference type="GO" id="GO:0008299">
    <property type="term" value="P:isoprenoid biosynthetic process"/>
    <property type="evidence" value="ECO:0007669"/>
    <property type="project" value="InterPro"/>
</dbReference>
<accession>X1LW81</accession>
<dbReference type="CDD" id="cd00385">
    <property type="entry name" value="Isoprenoid_Biosyn_C1"/>
    <property type="match status" value="1"/>
</dbReference>
<evidence type="ECO:0000313" key="1">
    <source>
        <dbReference type="EMBL" id="GAI10031.1"/>
    </source>
</evidence>
<comment type="caution">
    <text evidence="1">The sequence shown here is derived from an EMBL/GenBank/DDBJ whole genome shotgun (WGS) entry which is preliminary data.</text>
</comment>
<reference evidence="1" key="1">
    <citation type="journal article" date="2014" name="Front. Microbiol.">
        <title>High frequency of phylogenetically diverse reductive dehalogenase-homologous genes in deep subseafloor sedimentary metagenomes.</title>
        <authorList>
            <person name="Kawai M."/>
            <person name="Futagami T."/>
            <person name="Toyoda A."/>
            <person name="Takaki Y."/>
            <person name="Nishi S."/>
            <person name="Hori S."/>
            <person name="Arai W."/>
            <person name="Tsubouchi T."/>
            <person name="Morono Y."/>
            <person name="Uchiyama I."/>
            <person name="Ito T."/>
            <person name="Fujiyama A."/>
            <person name="Inagaki F."/>
            <person name="Takami H."/>
        </authorList>
    </citation>
    <scope>NUCLEOTIDE SEQUENCE</scope>
    <source>
        <strain evidence="1">Expedition CK06-06</strain>
    </source>
</reference>
<dbReference type="InterPro" id="IPR008949">
    <property type="entry name" value="Isoprenoid_synthase_dom_sf"/>
</dbReference>
<gene>
    <name evidence="1" type="ORF">S06H3_10693</name>
</gene>
<proteinExistence type="predicted"/>
<dbReference type="Gene3D" id="1.10.600.10">
    <property type="entry name" value="Farnesyl Diphosphate Synthase"/>
    <property type="match status" value="1"/>
</dbReference>
<feature type="non-terminal residue" evidence="1">
    <location>
        <position position="1"/>
    </location>
</feature>
<dbReference type="GO" id="GO:0004659">
    <property type="term" value="F:prenyltransferase activity"/>
    <property type="evidence" value="ECO:0007669"/>
    <property type="project" value="InterPro"/>
</dbReference>
<dbReference type="SUPFAM" id="SSF48576">
    <property type="entry name" value="Terpenoid synthases"/>
    <property type="match status" value="1"/>
</dbReference>
<protein>
    <submittedName>
        <fullName evidence="1">Uncharacterized protein</fullName>
    </submittedName>
</protein>
<dbReference type="Pfam" id="PF00348">
    <property type="entry name" value="polyprenyl_synt"/>
    <property type="match status" value="1"/>
</dbReference>
<name>X1LW81_9ZZZZ</name>